<evidence type="ECO:0000256" key="2">
    <source>
        <dbReference type="ARBA" id="ARBA00022741"/>
    </source>
</evidence>
<sequence>MRFLGYNRCIRGFSDDWDCMTISCVLGFAFSGIDAIPVRVEVQLASGLPSFLIVGLADKAVAEARERVRAALSAMGLTLPAKRIVVNLAPANIVKEGSHFDLPIALALLTAMGVVPSEESGRFAAIGELSLDGRINPVPGVLPAALCAVDQSRGLICGAQQGHEARWAGDGLDILAPDSLLALVNHMTGEQVLPPVELPERLPVESIGTGPDLADVRGMETARRALEIAAAGAHSLLMTGPPGAGKSMLAARLPSLLPDLTSTEILEISRIHSISGHLPMGLPVFRPPFRDPHHSTSQIALVGGGNGNRIRPGEVSLAHRGVLFLDELPEFSRAALEALRQPIETGTITVARASAHVTYPARFQLVAAMNPCRCGYLGDASQECRKAPRCGEEYLSRISGPMLDRMDMAVHVEPVSPAELAGLPTGENSAAVAARVAVARTRQTARQDGLTNAEAPPDLFPTSTAARDYAVRAADRLRLSARGFTRLLRVARTIADLAGDEETGQPHVAEAVSYRLRRPDRR</sequence>
<dbReference type="EMBL" id="AM889285">
    <property type="protein sequence ID" value="CAP55915.1"/>
    <property type="molecule type" value="Genomic_DNA"/>
</dbReference>
<protein>
    <submittedName>
        <fullName evidence="5">Putative Mg chelatase-related protein</fullName>
    </submittedName>
</protein>
<dbReference type="InterPro" id="IPR003593">
    <property type="entry name" value="AAA+_ATPase"/>
</dbReference>
<gene>
    <name evidence="5" type="ordered locus">GDI1972</name>
</gene>
<dbReference type="SMART" id="SM00382">
    <property type="entry name" value="AAA"/>
    <property type="match status" value="1"/>
</dbReference>
<dbReference type="NCBIfam" id="TIGR00368">
    <property type="entry name" value="YifB family Mg chelatase-like AAA ATPase"/>
    <property type="match status" value="1"/>
</dbReference>
<dbReference type="Proteomes" id="UP000001176">
    <property type="component" value="Chromosome"/>
</dbReference>
<evidence type="ECO:0000313" key="6">
    <source>
        <dbReference type="Proteomes" id="UP000001176"/>
    </source>
</evidence>
<dbReference type="Gene3D" id="3.40.50.300">
    <property type="entry name" value="P-loop containing nucleotide triphosphate hydrolases"/>
    <property type="match status" value="1"/>
</dbReference>
<evidence type="ECO:0000256" key="1">
    <source>
        <dbReference type="ARBA" id="ARBA00006354"/>
    </source>
</evidence>
<dbReference type="PANTHER" id="PTHR32039">
    <property type="entry name" value="MAGNESIUM-CHELATASE SUBUNIT CHLI"/>
    <property type="match status" value="1"/>
</dbReference>
<keyword evidence="6" id="KW-1185">Reference proteome</keyword>
<evidence type="ECO:0000259" key="4">
    <source>
        <dbReference type="PROSITE" id="PS50051"/>
    </source>
</evidence>
<dbReference type="PANTHER" id="PTHR32039:SF7">
    <property type="entry name" value="COMPETENCE PROTEIN COMM"/>
    <property type="match status" value="1"/>
</dbReference>
<dbReference type="Gene3D" id="3.30.230.10">
    <property type="match status" value="1"/>
</dbReference>
<dbReference type="Pfam" id="PF01078">
    <property type="entry name" value="Mg_chelatase"/>
    <property type="match status" value="1"/>
</dbReference>
<accession>A9HJJ6</accession>
<dbReference type="InterPro" id="IPR000523">
    <property type="entry name" value="Mg_chelatse_chII-like_cat_dom"/>
</dbReference>
<keyword evidence="2" id="KW-0547">Nucleotide-binding</keyword>
<dbReference type="GO" id="GO:0005524">
    <property type="term" value="F:ATP binding"/>
    <property type="evidence" value="ECO:0007669"/>
    <property type="project" value="UniProtKB-KW"/>
</dbReference>
<proteinExistence type="inferred from homology"/>
<dbReference type="InterPro" id="IPR027417">
    <property type="entry name" value="P-loop_NTPase"/>
</dbReference>
<dbReference type="Pfam" id="PF13541">
    <property type="entry name" value="ChlI"/>
    <property type="match status" value="1"/>
</dbReference>
<evidence type="ECO:0000313" key="5">
    <source>
        <dbReference type="EMBL" id="CAP55915.1"/>
    </source>
</evidence>
<organism evidence="5 6">
    <name type="scientific">Gluconacetobacter diazotrophicus (strain ATCC 49037 / DSM 5601 / CCUG 37298 / CIP 103539 / LMG 7603 / PAl5)</name>
    <dbReference type="NCBI Taxonomy" id="272568"/>
    <lineage>
        <taxon>Bacteria</taxon>
        <taxon>Pseudomonadati</taxon>
        <taxon>Pseudomonadota</taxon>
        <taxon>Alphaproteobacteria</taxon>
        <taxon>Acetobacterales</taxon>
        <taxon>Acetobacteraceae</taxon>
        <taxon>Gluconacetobacter</taxon>
    </lineage>
</organism>
<dbReference type="AlphaFoldDB" id="A9HJJ6"/>
<dbReference type="KEGG" id="gdi:GDI1972"/>
<dbReference type="InterPro" id="IPR020568">
    <property type="entry name" value="Ribosomal_Su5_D2-typ_SF"/>
</dbReference>
<dbReference type="InterPro" id="IPR004482">
    <property type="entry name" value="Mg_chelat-rel"/>
</dbReference>
<dbReference type="InterPro" id="IPR045006">
    <property type="entry name" value="CHLI-like"/>
</dbReference>
<feature type="domain" description="MCM C-terminal AAA(+) ATPase" evidence="4">
    <location>
        <begin position="309"/>
        <end position="371"/>
    </location>
</feature>
<dbReference type="InterPro" id="IPR014721">
    <property type="entry name" value="Ribsml_uS5_D2-typ_fold_subgr"/>
</dbReference>
<keyword evidence="3" id="KW-0067">ATP-binding</keyword>
<comment type="similarity">
    <text evidence="1">Belongs to the Mg-chelatase subunits D/I family. ComM subfamily.</text>
</comment>
<name>A9HJJ6_GLUDA</name>
<dbReference type="PRINTS" id="PR01657">
    <property type="entry name" value="MCMFAMILY"/>
</dbReference>
<dbReference type="SUPFAM" id="SSF54211">
    <property type="entry name" value="Ribosomal protein S5 domain 2-like"/>
    <property type="match status" value="1"/>
</dbReference>
<dbReference type="InterPro" id="IPR025158">
    <property type="entry name" value="Mg_chelat-rel_C"/>
</dbReference>
<dbReference type="Pfam" id="PF13335">
    <property type="entry name" value="Mg_chelatase_C"/>
    <property type="match status" value="1"/>
</dbReference>
<dbReference type="InterPro" id="IPR001208">
    <property type="entry name" value="MCM_dom"/>
</dbReference>
<dbReference type="PROSITE" id="PS50051">
    <property type="entry name" value="MCM_2"/>
    <property type="match status" value="1"/>
</dbReference>
<reference evidence="5 6" key="1">
    <citation type="journal article" date="2009" name="BMC Genomics">
        <title>Complete genome sequence of the sugarcane nitrogen-fixing endophyte Gluconacetobacter diazotrophicus Pal5.</title>
        <authorList>
            <person name="Bertalan M."/>
            <person name="Albano R."/>
            <person name="Padua V."/>
            <person name="Rouws L."/>
            <person name="Rojas C."/>
            <person name="Hemerly A."/>
            <person name="Teixeira K."/>
            <person name="Schwab S."/>
            <person name="Araujo J."/>
            <person name="Oliveira A."/>
            <person name="Franca L."/>
            <person name="Magalhaes V."/>
            <person name="Alqueres S."/>
            <person name="Cardoso A."/>
            <person name="Almeida W."/>
            <person name="Loureiro M.M."/>
            <person name="Nogueira E."/>
            <person name="Cidade D."/>
            <person name="Oliveira D."/>
            <person name="Simao T."/>
            <person name="Macedo J."/>
            <person name="Valadao A."/>
            <person name="Dreschsel M."/>
            <person name="Freitas F."/>
            <person name="Vidal M."/>
            <person name="Guedes H."/>
            <person name="Rodrigues E."/>
            <person name="Meneses C."/>
            <person name="Brioso P."/>
            <person name="Pozzer L."/>
            <person name="Figueiredo D."/>
            <person name="Montano H."/>
            <person name="Junior J."/>
            <person name="Filho G."/>
            <person name="Flores V."/>
            <person name="Ferreira B."/>
            <person name="Branco A."/>
            <person name="Gonzalez P."/>
            <person name="Guillobel H."/>
            <person name="Lemos M."/>
            <person name="Seibel L."/>
            <person name="Macedo J."/>
            <person name="Alves-Ferreira M."/>
            <person name="Sachetto-Martins G."/>
            <person name="Coelho A."/>
            <person name="Santos E."/>
            <person name="Amaral G."/>
            <person name="Neves A."/>
            <person name="Pacheco A.B."/>
            <person name="Carvalho D."/>
            <person name="Lery L."/>
            <person name="Bisch P."/>
            <person name="Rossle S.C."/>
            <person name="Urmenyi T."/>
            <person name="Kruger W.V."/>
            <person name="Martins O."/>
            <person name="Baldani J.I."/>
            <person name="Ferreira P.C."/>
        </authorList>
    </citation>
    <scope>NUCLEOTIDE SEQUENCE [LARGE SCALE GENOMIC DNA]</scope>
    <source>
        <strain evidence="6">ATCC 49037 / DSM 5601 / CCUG 37298 / CIP 103539 / LMG 7603 / PAl5</strain>
    </source>
</reference>
<evidence type="ECO:0000256" key="3">
    <source>
        <dbReference type="ARBA" id="ARBA00022840"/>
    </source>
</evidence>
<dbReference type="SUPFAM" id="SSF52540">
    <property type="entry name" value="P-loop containing nucleoside triphosphate hydrolases"/>
    <property type="match status" value="1"/>
</dbReference>
<dbReference type="GO" id="GO:0003677">
    <property type="term" value="F:DNA binding"/>
    <property type="evidence" value="ECO:0007669"/>
    <property type="project" value="InterPro"/>
</dbReference>